<evidence type="ECO:0000313" key="2">
    <source>
        <dbReference type="Proteomes" id="UP000276133"/>
    </source>
</evidence>
<dbReference type="EMBL" id="REGN01004226">
    <property type="protein sequence ID" value="RNA18515.1"/>
    <property type="molecule type" value="Genomic_DNA"/>
</dbReference>
<proteinExistence type="predicted"/>
<dbReference type="AlphaFoldDB" id="A0A3M7R5J8"/>
<evidence type="ECO:0000313" key="1">
    <source>
        <dbReference type="EMBL" id="RNA18515.1"/>
    </source>
</evidence>
<gene>
    <name evidence="1" type="ORF">BpHYR1_017311</name>
</gene>
<comment type="caution">
    <text evidence="1">The sequence shown here is derived from an EMBL/GenBank/DDBJ whole genome shotgun (WGS) entry which is preliminary data.</text>
</comment>
<accession>A0A3M7R5J8</accession>
<keyword evidence="2" id="KW-1185">Reference proteome</keyword>
<protein>
    <submittedName>
        <fullName evidence="1">Uncharacterized protein</fullName>
    </submittedName>
</protein>
<sequence length="85" mass="9591">MVSMGTIPYRIPVKFQRITELVKNPSPDLTLTFTNFGEYSKHRVMSRIMSNLTPFSFFINTPQMLHATGFGCLLNAFFAANLASI</sequence>
<reference evidence="1 2" key="1">
    <citation type="journal article" date="2018" name="Sci. Rep.">
        <title>Genomic signatures of local adaptation to the degree of environmental predictability in rotifers.</title>
        <authorList>
            <person name="Franch-Gras L."/>
            <person name="Hahn C."/>
            <person name="Garcia-Roger E.M."/>
            <person name="Carmona M.J."/>
            <person name="Serra M."/>
            <person name="Gomez A."/>
        </authorList>
    </citation>
    <scope>NUCLEOTIDE SEQUENCE [LARGE SCALE GENOMIC DNA]</scope>
    <source>
        <strain evidence="1">HYR1</strain>
    </source>
</reference>
<name>A0A3M7R5J8_BRAPC</name>
<dbReference type="Proteomes" id="UP000276133">
    <property type="component" value="Unassembled WGS sequence"/>
</dbReference>
<organism evidence="1 2">
    <name type="scientific">Brachionus plicatilis</name>
    <name type="common">Marine rotifer</name>
    <name type="synonym">Brachionus muelleri</name>
    <dbReference type="NCBI Taxonomy" id="10195"/>
    <lineage>
        <taxon>Eukaryota</taxon>
        <taxon>Metazoa</taxon>
        <taxon>Spiralia</taxon>
        <taxon>Gnathifera</taxon>
        <taxon>Rotifera</taxon>
        <taxon>Eurotatoria</taxon>
        <taxon>Monogononta</taxon>
        <taxon>Pseudotrocha</taxon>
        <taxon>Ploima</taxon>
        <taxon>Brachionidae</taxon>
        <taxon>Brachionus</taxon>
    </lineage>
</organism>